<dbReference type="InterPro" id="IPR042243">
    <property type="entry name" value="HypD_1"/>
</dbReference>
<dbReference type="EMBL" id="JAHHHW010000153">
    <property type="protein sequence ID" value="MBW4435107.1"/>
    <property type="molecule type" value="Genomic_DNA"/>
</dbReference>
<dbReference type="AlphaFoldDB" id="A0A9E3HD76"/>
<dbReference type="NCBIfam" id="TIGR00075">
    <property type="entry name" value="hypD"/>
    <property type="match status" value="1"/>
</dbReference>
<reference evidence="4" key="2">
    <citation type="journal article" date="2022" name="Microbiol. Resour. Announc.">
        <title>Metagenome Sequencing to Explore Phylogenomics of Terrestrial Cyanobacteria.</title>
        <authorList>
            <person name="Ward R.D."/>
            <person name="Stajich J.E."/>
            <person name="Johansen J.R."/>
            <person name="Huntemann M."/>
            <person name="Clum A."/>
            <person name="Foster B."/>
            <person name="Foster B."/>
            <person name="Roux S."/>
            <person name="Palaniappan K."/>
            <person name="Varghese N."/>
            <person name="Mukherjee S."/>
            <person name="Reddy T.B.K."/>
            <person name="Daum C."/>
            <person name="Copeland A."/>
            <person name="Chen I.A."/>
            <person name="Ivanova N.N."/>
            <person name="Kyrpides N.C."/>
            <person name="Shapiro N."/>
            <person name="Eloe-Fadrosh E.A."/>
            <person name="Pietrasiak N."/>
        </authorList>
    </citation>
    <scope>NUCLEOTIDE SEQUENCE</scope>
    <source>
        <strain evidence="4">HA4357-MV3</strain>
    </source>
</reference>
<dbReference type="PIRSF" id="PIRSF005622">
    <property type="entry name" value="Hydrgn_mat_hypD"/>
    <property type="match status" value="1"/>
</dbReference>
<organism evidence="4 5">
    <name type="scientific">Pelatocladus maniniholoensis HA4357-MV3</name>
    <dbReference type="NCBI Taxonomy" id="1117104"/>
    <lineage>
        <taxon>Bacteria</taxon>
        <taxon>Bacillati</taxon>
        <taxon>Cyanobacteriota</taxon>
        <taxon>Cyanophyceae</taxon>
        <taxon>Nostocales</taxon>
        <taxon>Nostocaceae</taxon>
        <taxon>Pelatocladus</taxon>
    </lineage>
</organism>
<dbReference type="GO" id="GO:0051539">
    <property type="term" value="F:4 iron, 4 sulfur cluster binding"/>
    <property type="evidence" value="ECO:0007669"/>
    <property type="project" value="TreeGrafter"/>
</dbReference>
<dbReference type="GO" id="GO:0051604">
    <property type="term" value="P:protein maturation"/>
    <property type="evidence" value="ECO:0007669"/>
    <property type="project" value="TreeGrafter"/>
</dbReference>
<dbReference type="GO" id="GO:0070025">
    <property type="term" value="F:carbon monoxide binding"/>
    <property type="evidence" value="ECO:0007669"/>
    <property type="project" value="TreeGrafter"/>
</dbReference>
<dbReference type="Gene3D" id="3.40.50.11750">
    <property type="entry name" value="HypD, alpha/beta domain 1"/>
    <property type="match status" value="2"/>
</dbReference>
<dbReference type="InterPro" id="IPR002780">
    <property type="entry name" value="Hyd_form_HypD"/>
</dbReference>
<gene>
    <name evidence="4" type="primary">hypD</name>
    <name evidence="4" type="ORF">KME28_26185</name>
</gene>
<dbReference type="Proteomes" id="UP000813215">
    <property type="component" value="Unassembled WGS sequence"/>
</dbReference>
<dbReference type="PANTHER" id="PTHR30149:SF0">
    <property type="entry name" value="HYDROGENASE MATURATION FACTOR HYPD"/>
    <property type="match status" value="1"/>
</dbReference>
<reference evidence="4" key="1">
    <citation type="submission" date="2021-05" db="EMBL/GenBank/DDBJ databases">
        <authorList>
            <person name="Pietrasiak N."/>
            <person name="Ward R."/>
            <person name="Stajich J.E."/>
            <person name="Kurbessoian T."/>
        </authorList>
    </citation>
    <scope>NUCLEOTIDE SEQUENCE</scope>
    <source>
        <strain evidence="4">HA4357-MV3</strain>
    </source>
</reference>
<comment type="caution">
    <text evidence="4">The sequence shown here is derived from an EMBL/GenBank/DDBJ whole genome shotgun (WGS) entry which is preliminary data.</text>
</comment>
<evidence type="ECO:0000313" key="5">
    <source>
        <dbReference type="Proteomes" id="UP000813215"/>
    </source>
</evidence>
<dbReference type="Pfam" id="PF01924">
    <property type="entry name" value="HypD"/>
    <property type="match status" value="1"/>
</dbReference>
<evidence type="ECO:0000313" key="4">
    <source>
        <dbReference type="EMBL" id="MBW4435107.1"/>
    </source>
</evidence>
<protein>
    <submittedName>
        <fullName evidence="4">Hydrogenase formation protein HypD</fullName>
    </submittedName>
</protein>
<keyword evidence="2" id="KW-0479">Metal-binding</keyword>
<proteinExistence type="inferred from homology"/>
<comment type="similarity">
    <text evidence="1">Belongs to the HypD family.</text>
</comment>
<sequence>MKYVDEFRDSQKAKALVWQIEKLSCLLDKDIKIMEVCGGHTHSIFKYGIEAVLPKAIELIHGPGCPVCVMPKGRLDDAIAIAQNTHVIFTTFGDAMRVPGSQTNLQQAKATGADIRMVYSPLDSLKIAKENPYKEVVFFALGFETTAPSTAFTILQAAAENIHNFSMFCNHVLVIPALQALLDNPDLQLDGFVGPGHVSMVIGTEPYQFISQHYHKPIVISGFEPLDILQSVWMVVQQLVEKRCEVENQYRRLVDNKGNQLALTAMNTVFETRKDFEWRGLGNIPYSGLKIRSEYAQFDAELKFPIPNLKVADHKACQCGEILKGVMKPWECKVFGTACTPETPIGTCMVSSEGACAAYYKYGRFSVVGKEGVEV</sequence>
<dbReference type="InterPro" id="IPR042244">
    <property type="entry name" value="HypD_2_sf"/>
</dbReference>
<dbReference type="Gene3D" id="6.10.20.100">
    <property type="match status" value="1"/>
</dbReference>
<name>A0A9E3HD76_9NOST</name>
<evidence type="ECO:0000256" key="2">
    <source>
        <dbReference type="ARBA" id="ARBA00022723"/>
    </source>
</evidence>
<dbReference type="PANTHER" id="PTHR30149">
    <property type="entry name" value="HYDROGENASE PROTEIN ASSEMBLY PROTEIN HYPD"/>
    <property type="match status" value="1"/>
</dbReference>
<evidence type="ECO:0000256" key="3">
    <source>
        <dbReference type="ARBA" id="ARBA00023004"/>
    </source>
</evidence>
<evidence type="ECO:0000256" key="1">
    <source>
        <dbReference type="ARBA" id="ARBA00007888"/>
    </source>
</evidence>
<dbReference type="GO" id="GO:0005506">
    <property type="term" value="F:iron ion binding"/>
    <property type="evidence" value="ECO:0007669"/>
    <property type="project" value="TreeGrafter"/>
</dbReference>
<accession>A0A9E3HD76</accession>
<keyword evidence="3" id="KW-0408">Iron</keyword>